<dbReference type="AlphaFoldDB" id="A0A443RLI5"/>
<evidence type="ECO:0000313" key="3">
    <source>
        <dbReference type="Proteomes" id="UP000285301"/>
    </source>
</evidence>
<sequence>MKRTRKVYCEKERFEYLKQLLHEFQVTKNNDAKRQVLANLANFCYDPINYDHMRKLNLISILLDLLSESNADIVEYAIAGLCNLSPDAKNVQIIVEYNGIDKIVNCIDEQKPQITISAITTLIHVINNIEPSFQRHTNKEPGYNISRENKRIKQQI</sequence>
<dbReference type="SUPFAM" id="SSF48371">
    <property type="entry name" value="ARM repeat"/>
    <property type="match status" value="1"/>
</dbReference>
<name>A0A443RLI5_9ACAR</name>
<dbReference type="EMBL" id="NCKU01000289">
    <property type="protein sequence ID" value="RWS16143.1"/>
    <property type="molecule type" value="Genomic_DNA"/>
</dbReference>
<evidence type="ECO:0000313" key="2">
    <source>
        <dbReference type="EMBL" id="RWS16143.1"/>
    </source>
</evidence>
<protein>
    <submittedName>
        <fullName evidence="2">Armadillo repeat-containing protein 7-like isoform X2</fullName>
    </submittedName>
</protein>
<accession>A0A443RLI5</accession>
<dbReference type="SMART" id="SM00185">
    <property type="entry name" value="ARM"/>
    <property type="match status" value="2"/>
</dbReference>
<dbReference type="InterPro" id="IPR011989">
    <property type="entry name" value="ARM-like"/>
</dbReference>
<dbReference type="PROSITE" id="PS50176">
    <property type="entry name" value="ARM_REPEAT"/>
    <property type="match status" value="1"/>
</dbReference>
<dbReference type="PANTHER" id="PTHR46263">
    <property type="entry name" value="ARMADILLO REPEAT-CONTAINING PROTEIN 7"/>
    <property type="match status" value="1"/>
</dbReference>
<dbReference type="Proteomes" id="UP000285301">
    <property type="component" value="Unassembled WGS sequence"/>
</dbReference>
<comment type="caution">
    <text evidence="2">The sequence shown here is derived from an EMBL/GenBank/DDBJ whole genome shotgun (WGS) entry which is preliminary data.</text>
</comment>
<proteinExistence type="predicted"/>
<dbReference type="InterPro" id="IPR000225">
    <property type="entry name" value="Armadillo"/>
</dbReference>
<dbReference type="Pfam" id="PF00514">
    <property type="entry name" value="Arm"/>
    <property type="match status" value="1"/>
</dbReference>
<keyword evidence="3" id="KW-1185">Reference proteome</keyword>
<gene>
    <name evidence="2" type="ORF">B4U79_04572</name>
</gene>
<dbReference type="Gene3D" id="1.25.10.10">
    <property type="entry name" value="Leucine-rich Repeat Variant"/>
    <property type="match status" value="1"/>
</dbReference>
<dbReference type="OrthoDB" id="201709at2759"/>
<dbReference type="InterPro" id="IPR016024">
    <property type="entry name" value="ARM-type_fold"/>
</dbReference>
<reference evidence="2 3" key="1">
    <citation type="journal article" date="2018" name="Gigascience">
        <title>Genomes of trombidid mites reveal novel predicted allergens and laterally-transferred genes associated with secondary metabolism.</title>
        <authorList>
            <person name="Dong X."/>
            <person name="Chaisiri K."/>
            <person name="Xia D."/>
            <person name="Armstrong S.D."/>
            <person name="Fang Y."/>
            <person name="Donnelly M.J."/>
            <person name="Kadowaki T."/>
            <person name="McGarry J.W."/>
            <person name="Darby A.C."/>
            <person name="Makepeace B.L."/>
        </authorList>
    </citation>
    <scope>NUCLEOTIDE SEQUENCE [LARGE SCALE GENOMIC DNA]</scope>
    <source>
        <strain evidence="2">UoL-WK</strain>
    </source>
</reference>
<organism evidence="2 3">
    <name type="scientific">Dinothrombium tinctorium</name>
    <dbReference type="NCBI Taxonomy" id="1965070"/>
    <lineage>
        <taxon>Eukaryota</taxon>
        <taxon>Metazoa</taxon>
        <taxon>Ecdysozoa</taxon>
        <taxon>Arthropoda</taxon>
        <taxon>Chelicerata</taxon>
        <taxon>Arachnida</taxon>
        <taxon>Acari</taxon>
        <taxon>Acariformes</taxon>
        <taxon>Trombidiformes</taxon>
        <taxon>Prostigmata</taxon>
        <taxon>Anystina</taxon>
        <taxon>Parasitengona</taxon>
        <taxon>Trombidioidea</taxon>
        <taxon>Trombidiidae</taxon>
        <taxon>Dinothrombium</taxon>
    </lineage>
</organism>
<dbReference type="InterPro" id="IPR042462">
    <property type="entry name" value="ARMC7"/>
</dbReference>
<feature type="repeat" description="ARM" evidence="1">
    <location>
        <begin position="57"/>
        <end position="99"/>
    </location>
</feature>
<dbReference type="PANTHER" id="PTHR46263:SF1">
    <property type="entry name" value="ARMADILLO REPEAT-CONTAINING PROTEIN 7"/>
    <property type="match status" value="1"/>
</dbReference>
<dbReference type="STRING" id="1965070.A0A443RLI5"/>
<evidence type="ECO:0000256" key="1">
    <source>
        <dbReference type="PROSITE-ProRule" id="PRU00259"/>
    </source>
</evidence>